<protein>
    <recommendedName>
        <fullName evidence="4">Lipoprotein</fullName>
    </recommendedName>
</protein>
<dbReference type="Proteomes" id="UP000198728">
    <property type="component" value="Unassembled WGS sequence"/>
</dbReference>
<dbReference type="RefSeq" id="WP_143089914.1">
    <property type="nucleotide sequence ID" value="NZ_FOLG01000014.1"/>
</dbReference>
<keyword evidence="1" id="KW-0732">Signal</keyword>
<dbReference type="OrthoDB" id="7861941at2"/>
<dbReference type="AlphaFoldDB" id="A0A1I1PCE5"/>
<evidence type="ECO:0008006" key="4">
    <source>
        <dbReference type="Google" id="ProtNLM"/>
    </source>
</evidence>
<accession>A0A1I1PCE5</accession>
<dbReference type="EMBL" id="FOLG01000014">
    <property type="protein sequence ID" value="SFD07574.1"/>
    <property type="molecule type" value="Genomic_DNA"/>
</dbReference>
<evidence type="ECO:0000256" key="1">
    <source>
        <dbReference type="SAM" id="SignalP"/>
    </source>
</evidence>
<evidence type="ECO:0000313" key="3">
    <source>
        <dbReference type="Proteomes" id="UP000198728"/>
    </source>
</evidence>
<dbReference type="PROSITE" id="PS51257">
    <property type="entry name" value="PROKAR_LIPOPROTEIN"/>
    <property type="match status" value="1"/>
</dbReference>
<organism evidence="2 3">
    <name type="scientific">Tropicimonas isoalkanivorans</name>
    <dbReference type="NCBI Taxonomy" id="441112"/>
    <lineage>
        <taxon>Bacteria</taxon>
        <taxon>Pseudomonadati</taxon>
        <taxon>Pseudomonadota</taxon>
        <taxon>Alphaproteobacteria</taxon>
        <taxon>Rhodobacterales</taxon>
        <taxon>Roseobacteraceae</taxon>
        <taxon>Tropicimonas</taxon>
    </lineage>
</organism>
<gene>
    <name evidence="2" type="ORF">SAMN04488094_114128</name>
</gene>
<evidence type="ECO:0000313" key="2">
    <source>
        <dbReference type="EMBL" id="SFD07574.1"/>
    </source>
</evidence>
<sequence>MYRIGRLLSCGGAIALASLSACTGPTDSADFWELNAMRPGHVFPQSSPATFVNTFDQFCVEGPDSLRAMDVLLRRSGYVPLRSNWGEGGRTYVVDDMRPAIMVSGTSCAAVAGSRTGQTDRARRYIGTRFPGAEPVREEMDTEGAREIWLVGTNPPDMIGTARHVGPVPGSRFVILRQREGLFAGP</sequence>
<keyword evidence="3" id="KW-1185">Reference proteome</keyword>
<feature type="signal peptide" evidence="1">
    <location>
        <begin position="1"/>
        <end position="23"/>
    </location>
</feature>
<reference evidence="2 3" key="1">
    <citation type="submission" date="2016-10" db="EMBL/GenBank/DDBJ databases">
        <authorList>
            <person name="de Groot N.N."/>
        </authorList>
    </citation>
    <scope>NUCLEOTIDE SEQUENCE [LARGE SCALE GENOMIC DNA]</scope>
    <source>
        <strain evidence="2 3">DSM 19548</strain>
    </source>
</reference>
<feature type="chain" id="PRO_5011469582" description="Lipoprotein" evidence="1">
    <location>
        <begin position="24"/>
        <end position="186"/>
    </location>
</feature>
<proteinExistence type="predicted"/>
<name>A0A1I1PCE5_9RHOB</name>